<keyword evidence="2" id="KW-1185">Reference proteome</keyword>
<protein>
    <recommendedName>
        <fullName evidence="3">Dickkopf N-terminal cysteine-rich domain-containing protein</fullName>
    </recommendedName>
</protein>
<sequence>MVSAFQSRRRGGVTATRFLFVGIILAVFGSLLLAAASPLDPDFVDDEAVDLFARATGNHTGKFVGLSCKSSDECYSKNCEDGICQRQPLGGPCFKGANCATRYCDLSDGSCRDPSRLLGVCGGDNESCSTRANGGQLVCDGNFCKLKDGAACTRDKVCLSGSCGPNKTCINTGLPPFARCEENSDCKSGQCISCFNLRDFSDCSGDDYFAYFCDRFELGHSCSDTNQCKTGVCRHGTCSPSQIGDPCKGQYTCTNGQVCSPDNRCYIPSSASLKSAQVCTMDDQCLSKRCTHYILPRDEDGINRASTPSYNPDLLCDYLQTGESPCYSTNDCATDVCKNGTCEPAQVGEQCDVNYRCAGSSVCNWDGICYDPPKNSVSAGSPCRSDDNCLSGSCNDIGYPEITRYTLGNPRSPFQAEDTTCLPSQLGEACAATSDCVSGLTCDDSTKTCSGLALGASCTNNKVCASKTCLGGKCAISAAYNFCRADSDCFSGSCGNPECYYGGCDGTACDPIPDGGACRTNADCIFPTSLCDAGVCVHN</sequence>
<dbReference type="EMBL" id="JAPDMQ010000108">
    <property type="protein sequence ID" value="KAK0534842.1"/>
    <property type="molecule type" value="Genomic_DNA"/>
</dbReference>
<evidence type="ECO:0008006" key="3">
    <source>
        <dbReference type="Google" id="ProtNLM"/>
    </source>
</evidence>
<gene>
    <name evidence="1" type="ORF">OC842_002512</name>
</gene>
<evidence type="ECO:0000313" key="1">
    <source>
        <dbReference type="EMBL" id="KAK0534842.1"/>
    </source>
</evidence>
<organism evidence="1 2">
    <name type="scientific">Tilletia horrida</name>
    <dbReference type="NCBI Taxonomy" id="155126"/>
    <lineage>
        <taxon>Eukaryota</taxon>
        <taxon>Fungi</taxon>
        <taxon>Dikarya</taxon>
        <taxon>Basidiomycota</taxon>
        <taxon>Ustilaginomycotina</taxon>
        <taxon>Exobasidiomycetes</taxon>
        <taxon>Tilletiales</taxon>
        <taxon>Tilletiaceae</taxon>
        <taxon>Tilletia</taxon>
    </lineage>
</organism>
<accession>A0AAN6JL18</accession>
<name>A0AAN6JL18_9BASI</name>
<evidence type="ECO:0000313" key="2">
    <source>
        <dbReference type="Proteomes" id="UP001176521"/>
    </source>
</evidence>
<dbReference type="Proteomes" id="UP001176521">
    <property type="component" value="Unassembled WGS sequence"/>
</dbReference>
<dbReference type="AlphaFoldDB" id="A0AAN6JL18"/>
<reference evidence="1" key="1">
    <citation type="journal article" date="2023" name="PhytoFront">
        <title>Draft Genome Resources of Seven Strains of Tilletia horrida, Causal Agent of Kernel Smut of Rice.</title>
        <authorList>
            <person name="Khanal S."/>
            <person name="Antony Babu S."/>
            <person name="Zhou X.G."/>
        </authorList>
    </citation>
    <scope>NUCLEOTIDE SEQUENCE</scope>
    <source>
        <strain evidence="1">TX3</strain>
    </source>
</reference>
<comment type="caution">
    <text evidence="1">The sequence shown here is derived from an EMBL/GenBank/DDBJ whole genome shotgun (WGS) entry which is preliminary data.</text>
</comment>
<proteinExistence type="predicted"/>